<dbReference type="OrthoDB" id="3562657at2759"/>
<evidence type="ECO:0000313" key="2">
    <source>
        <dbReference type="EMBL" id="KAF2804449.1"/>
    </source>
</evidence>
<sequence>MATVSTFPIATSLSKAFIHFNPSTLKPESKPESKPRKSKSQAKKPNITERNLSEDDSHRCDEEWANINNLLPGLSGSNALRSLDPEPLVAVGATSPSDGEGDFSTISPPQILQTQQPGQEGPCLTADMDLAVDGFNRSSLEFAFVLDNFAAGASPGMDDTQSSGQPREYQDNSLDAAGMRAFSVESTAPAYNDKEPAICKIGGRDNGADTLDLPRSDLLYLQNSGDSKQHEGLERIGRLSLAPYKHPLQERRLCCLLPYAKGLVDCNSNYSRPRQSRTVLSADQSNPHSNTASYNADHADSHISEEDEDDDGDEDKTEYRPYAISPDPRFNRGEMRFRPRTRVLWLESDKLQLLTYKNNMAIEWKKIFKLFPDRTPGAIRTRYYMLQGKSSIATTKVDGAPLQAPEVKAFNTPKLQRWKDVKVRRRLSYETTLETCNVRFAEEISR</sequence>
<protein>
    <recommendedName>
        <fullName evidence="5">Myb-like domain-containing protein</fullName>
    </recommendedName>
</protein>
<evidence type="ECO:0000313" key="4">
    <source>
        <dbReference type="RefSeq" id="XP_033571413.1"/>
    </source>
</evidence>
<dbReference type="Proteomes" id="UP000504636">
    <property type="component" value="Unplaced"/>
</dbReference>
<evidence type="ECO:0000313" key="3">
    <source>
        <dbReference type="Proteomes" id="UP000504636"/>
    </source>
</evidence>
<feature type="region of interest" description="Disordered" evidence="1">
    <location>
        <begin position="20"/>
        <end position="58"/>
    </location>
</feature>
<reference evidence="4" key="3">
    <citation type="submission" date="2025-04" db="UniProtKB">
        <authorList>
            <consortium name="RefSeq"/>
        </authorList>
    </citation>
    <scope>IDENTIFICATION</scope>
    <source>
        <strain evidence="4">CBS 304.34</strain>
    </source>
</reference>
<feature type="region of interest" description="Disordered" evidence="1">
    <location>
        <begin position="275"/>
        <end position="333"/>
    </location>
</feature>
<dbReference type="SUPFAM" id="SSF46689">
    <property type="entry name" value="Homeodomain-like"/>
    <property type="match status" value="1"/>
</dbReference>
<reference evidence="2 4" key="1">
    <citation type="journal article" date="2020" name="Stud. Mycol.">
        <title>101 Dothideomycetes genomes: a test case for predicting lifestyles and emergence of pathogens.</title>
        <authorList>
            <person name="Haridas S."/>
            <person name="Albert R."/>
            <person name="Binder M."/>
            <person name="Bloem J."/>
            <person name="Labutti K."/>
            <person name="Salamov A."/>
            <person name="Andreopoulos B."/>
            <person name="Baker S."/>
            <person name="Barry K."/>
            <person name="Bills G."/>
            <person name="Bluhm B."/>
            <person name="Cannon C."/>
            <person name="Castanera R."/>
            <person name="Culley D."/>
            <person name="Daum C."/>
            <person name="Ezra D."/>
            <person name="Gonzalez J."/>
            <person name="Henrissat B."/>
            <person name="Kuo A."/>
            <person name="Liang C."/>
            <person name="Lipzen A."/>
            <person name="Lutzoni F."/>
            <person name="Magnuson J."/>
            <person name="Mondo S."/>
            <person name="Nolan M."/>
            <person name="Ohm R."/>
            <person name="Pangilinan J."/>
            <person name="Park H.-J."/>
            <person name="Ramirez L."/>
            <person name="Alfaro M."/>
            <person name="Sun H."/>
            <person name="Tritt A."/>
            <person name="Yoshinaga Y."/>
            <person name="Zwiers L.-H."/>
            <person name="Turgeon B."/>
            <person name="Goodwin S."/>
            <person name="Spatafora J."/>
            <person name="Crous P."/>
            <person name="Grigoriev I."/>
        </authorList>
    </citation>
    <scope>NUCLEOTIDE SEQUENCE</scope>
    <source>
        <strain evidence="2 4">CBS 304.34</strain>
    </source>
</reference>
<gene>
    <name evidence="2 4" type="ORF">BDZ99DRAFT_481262</name>
</gene>
<dbReference type="CDD" id="cd00167">
    <property type="entry name" value="SANT"/>
    <property type="match status" value="1"/>
</dbReference>
<evidence type="ECO:0008006" key="5">
    <source>
        <dbReference type="Google" id="ProtNLM"/>
    </source>
</evidence>
<name>A0A6A6Y771_9PEZI</name>
<reference evidence="4" key="2">
    <citation type="submission" date="2020-04" db="EMBL/GenBank/DDBJ databases">
        <authorList>
            <consortium name="NCBI Genome Project"/>
        </authorList>
    </citation>
    <scope>NUCLEOTIDE SEQUENCE</scope>
    <source>
        <strain evidence="4">CBS 304.34</strain>
    </source>
</reference>
<dbReference type="EMBL" id="MU003713">
    <property type="protein sequence ID" value="KAF2804449.1"/>
    <property type="molecule type" value="Genomic_DNA"/>
</dbReference>
<dbReference type="RefSeq" id="XP_033571413.1">
    <property type="nucleotide sequence ID" value="XM_033722387.1"/>
</dbReference>
<proteinExistence type="predicted"/>
<dbReference type="InterPro" id="IPR009057">
    <property type="entry name" value="Homeodomain-like_sf"/>
</dbReference>
<accession>A0A6A6Y771</accession>
<feature type="compositionally biased region" description="Acidic residues" evidence="1">
    <location>
        <begin position="305"/>
        <end position="316"/>
    </location>
</feature>
<feature type="compositionally biased region" description="Polar residues" evidence="1">
    <location>
        <begin position="275"/>
        <end position="294"/>
    </location>
</feature>
<dbReference type="InterPro" id="IPR001005">
    <property type="entry name" value="SANT/Myb"/>
</dbReference>
<evidence type="ECO:0000256" key="1">
    <source>
        <dbReference type="SAM" id="MobiDB-lite"/>
    </source>
</evidence>
<dbReference type="AlphaFoldDB" id="A0A6A6Y771"/>
<organism evidence="2">
    <name type="scientific">Mytilinidion resinicola</name>
    <dbReference type="NCBI Taxonomy" id="574789"/>
    <lineage>
        <taxon>Eukaryota</taxon>
        <taxon>Fungi</taxon>
        <taxon>Dikarya</taxon>
        <taxon>Ascomycota</taxon>
        <taxon>Pezizomycotina</taxon>
        <taxon>Dothideomycetes</taxon>
        <taxon>Pleosporomycetidae</taxon>
        <taxon>Mytilinidiales</taxon>
        <taxon>Mytilinidiaceae</taxon>
        <taxon>Mytilinidion</taxon>
    </lineage>
</organism>
<dbReference type="GeneID" id="54463280"/>
<keyword evidence="3" id="KW-1185">Reference proteome</keyword>